<comment type="caution">
    <text evidence="1">The sequence shown here is derived from an EMBL/GenBank/DDBJ whole genome shotgun (WGS) entry which is preliminary data.</text>
</comment>
<sequence length="175" mass="19663">MLKVLKLSQEVVDVYRDELSNESLTGVITDFSDDFLYLSLFTESGAANGISIVFRHDITRMRWSGNERQAIAELIEAAGSKATKPRIELESIQSVLKSVSDTFGYVNALIERIDDSITFIGEIAELDEESLVLDTYGTFSTRDRSKLLLRCQDLTRVDADASYERSVALLARKIR</sequence>
<accession>A0ABQ1HM22</accession>
<evidence type="ECO:0000313" key="1">
    <source>
        <dbReference type="EMBL" id="GGA81624.1"/>
    </source>
</evidence>
<dbReference type="EMBL" id="BMKC01000002">
    <property type="protein sequence ID" value="GGA81624.1"/>
    <property type="molecule type" value="Genomic_DNA"/>
</dbReference>
<reference evidence="2" key="1">
    <citation type="journal article" date="2019" name="Int. J. Syst. Evol. Microbiol.">
        <title>The Global Catalogue of Microorganisms (GCM) 10K type strain sequencing project: providing services to taxonomists for standard genome sequencing and annotation.</title>
        <authorList>
            <consortium name="The Broad Institute Genomics Platform"/>
            <consortium name="The Broad Institute Genome Sequencing Center for Infectious Disease"/>
            <person name="Wu L."/>
            <person name="Ma J."/>
        </authorList>
    </citation>
    <scope>NUCLEOTIDE SEQUENCE [LARGE SCALE GENOMIC DNA]</scope>
    <source>
        <strain evidence="2">CGMCC 1.15905</strain>
    </source>
</reference>
<protein>
    <submittedName>
        <fullName evidence="1">Uncharacterized protein</fullName>
    </submittedName>
</protein>
<gene>
    <name evidence="1" type="ORF">GCM10011521_19960</name>
</gene>
<name>A0ABQ1HM22_9GAMM</name>
<dbReference type="Proteomes" id="UP000623419">
    <property type="component" value="Unassembled WGS sequence"/>
</dbReference>
<organism evidence="1 2">
    <name type="scientific">Arenimonas soli</name>
    <dbReference type="NCBI Taxonomy" id="2269504"/>
    <lineage>
        <taxon>Bacteria</taxon>
        <taxon>Pseudomonadati</taxon>
        <taxon>Pseudomonadota</taxon>
        <taxon>Gammaproteobacteria</taxon>
        <taxon>Lysobacterales</taxon>
        <taxon>Lysobacteraceae</taxon>
        <taxon>Arenimonas</taxon>
    </lineage>
</organism>
<proteinExistence type="predicted"/>
<evidence type="ECO:0000313" key="2">
    <source>
        <dbReference type="Proteomes" id="UP000623419"/>
    </source>
</evidence>
<keyword evidence="2" id="KW-1185">Reference proteome</keyword>